<keyword evidence="3" id="KW-0540">Nuclease</keyword>
<dbReference type="InterPro" id="IPR004610">
    <property type="entry name" value="RecJ"/>
</dbReference>
<dbReference type="InterPro" id="IPR051673">
    <property type="entry name" value="SSDNA_exonuclease_RecJ"/>
</dbReference>
<feature type="domain" description="DDH" evidence="6">
    <location>
        <begin position="88"/>
        <end position="232"/>
    </location>
</feature>
<dbReference type="GO" id="GO:0004527">
    <property type="term" value="F:exonuclease activity"/>
    <property type="evidence" value="ECO:0007669"/>
    <property type="project" value="UniProtKB-KW"/>
</dbReference>
<dbReference type="Pfam" id="PF02272">
    <property type="entry name" value="DHHA1"/>
    <property type="match status" value="1"/>
</dbReference>
<dbReference type="Gene3D" id="3.10.310.30">
    <property type="match status" value="1"/>
</dbReference>
<dbReference type="InterPro" id="IPR041122">
    <property type="entry name" value="RecJ_OB"/>
</dbReference>
<evidence type="ECO:0000259" key="7">
    <source>
        <dbReference type="Pfam" id="PF02272"/>
    </source>
</evidence>
<keyword evidence="4" id="KW-0378">Hydrolase</keyword>
<dbReference type="InterPro" id="IPR018779">
    <property type="entry name" value="RecJ_C"/>
</dbReference>
<accession>A0ABN0RFB7</accession>
<dbReference type="InterPro" id="IPR001667">
    <property type="entry name" value="DDH_dom"/>
</dbReference>
<evidence type="ECO:0000313" key="11">
    <source>
        <dbReference type="Proteomes" id="UP000019249"/>
    </source>
</evidence>
<evidence type="ECO:0000259" key="8">
    <source>
        <dbReference type="Pfam" id="PF10141"/>
    </source>
</evidence>
<evidence type="ECO:0000256" key="1">
    <source>
        <dbReference type="ARBA" id="ARBA00005915"/>
    </source>
</evidence>
<dbReference type="PANTHER" id="PTHR30255">
    <property type="entry name" value="SINGLE-STRANDED-DNA-SPECIFIC EXONUCLEASE RECJ"/>
    <property type="match status" value="1"/>
</dbReference>
<dbReference type="EMBL" id="AODF01000015">
    <property type="protein sequence ID" value="EUJ31844.1"/>
    <property type="molecule type" value="Genomic_DNA"/>
</dbReference>
<feature type="domain" description="DHHA1" evidence="7">
    <location>
        <begin position="351"/>
        <end position="443"/>
    </location>
</feature>
<evidence type="ECO:0000256" key="4">
    <source>
        <dbReference type="ARBA" id="ARBA00022801"/>
    </source>
</evidence>
<evidence type="ECO:0000259" key="6">
    <source>
        <dbReference type="Pfam" id="PF01368"/>
    </source>
</evidence>
<dbReference type="PANTHER" id="PTHR30255:SF2">
    <property type="entry name" value="SINGLE-STRANDED-DNA-SPECIFIC EXONUCLEASE RECJ"/>
    <property type="match status" value="1"/>
</dbReference>
<dbReference type="Proteomes" id="UP000019249">
    <property type="component" value="Unassembled WGS sequence"/>
</dbReference>
<name>A0ABN0RFB7_9LIST</name>
<evidence type="ECO:0000256" key="5">
    <source>
        <dbReference type="ARBA" id="ARBA00022839"/>
    </source>
</evidence>
<comment type="similarity">
    <text evidence="1">Belongs to the RecJ family.</text>
</comment>
<evidence type="ECO:0000259" key="9">
    <source>
        <dbReference type="Pfam" id="PF17768"/>
    </source>
</evidence>
<dbReference type="Pfam" id="PF10141">
    <property type="entry name" value="ssDNA-exonuc_C"/>
    <property type="match status" value="1"/>
</dbReference>
<feature type="domain" description="Single-stranded-DNA-specific exonuclease RecJ C-terminal" evidence="8">
    <location>
        <begin position="571"/>
        <end position="769"/>
    </location>
</feature>
<dbReference type="SUPFAM" id="SSF64182">
    <property type="entry name" value="DHH phosphoesterases"/>
    <property type="match status" value="1"/>
</dbReference>
<evidence type="ECO:0000256" key="2">
    <source>
        <dbReference type="ARBA" id="ARBA00019841"/>
    </source>
</evidence>
<reference evidence="10 11" key="1">
    <citation type="journal article" date="2014" name="Int. J. Syst. Evol. Microbiol.">
        <title>Listeria floridensis sp. nov., Listeria aquatica sp. nov., Listeria cornellensis sp. nov., Listeria riparia sp. nov. and Listeria grandensis sp. nov., from agricultural and natural environments.</title>
        <authorList>
            <person name="den Bakker H.C."/>
            <person name="Warchocki S."/>
            <person name="Wright E.M."/>
            <person name="Allred A.F."/>
            <person name="Ahlstrom C."/>
            <person name="Manuel C.S."/>
            <person name="Stasiewicz M.J."/>
            <person name="Burrell A."/>
            <person name="Roof S."/>
            <person name="Strawn L."/>
            <person name="Fortes E.D."/>
            <person name="Nightingale K.K."/>
            <person name="Kephart D."/>
            <person name="Wiedmann M."/>
        </authorList>
    </citation>
    <scope>NUCLEOTIDE SEQUENCE [LARGE SCALE GENOMIC DNA]</scope>
    <source>
        <strain evidence="10 11">FSL S10-1187</strain>
    </source>
</reference>
<feature type="domain" description="RecJ OB" evidence="9">
    <location>
        <begin position="458"/>
        <end position="564"/>
    </location>
</feature>
<dbReference type="Pfam" id="PF17768">
    <property type="entry name" value="RecJ_OB"/>
    <property type="match status" value="1"/>
</dbReference>
<dbReference type="InterPro" id="IPR038763">
    <property type="entry name" value="DHH_sf"/>
</dbReference>
<dbReference type="Pfam" id="PF01368">
    <property type="entry name" value="DHH"/>
    <property type="match status" value="1"/>
</dbReference>
<keyword evidence="5 10" id="KW-0269">Exonuclease</keyword>
<dbReference type="NCBIfam" id="TIGR00644">
    <property type="entry name" value="recJ"/>
    <property type="match status" value="1"/>
</dbReference>
<proteinExistence type="inferred from homology"/>
<gene>
    <name evidence="10" type="ORF">MFLO_08562</name>
</gene>
<sequence>MKGGKYVIHSKYTWKIEDIAEEKAREAAAEFQVSLPLAKMLLKRKITTTGQFDKFFHPDKYQPYDPFLLHDMDKAVERIKTAIAADEKIMIYGDYDADGVTSIAVLYNTLEKLGAKAEFYIPNRFSEGYGPNKEAFQMIKNQGYDLLITVDNGIAALDVMEFAKEIDLDVIVTDHHEKRETLPEAIAVIHPKHPESLYPFQDLAGVGVSYKLSHALLGEEPSELLDLVAVGTVADLVSLTDENRLFVQKGLDVLKESPNLGLQFLAKKAGAKLHEASEETIGFMLAPRLNAVGRLGAADPACELLLAHDDEEADDLAGIIEEANKERRLLVSEITEQATAVVEAESELPGMIIAAQSGWNAGVLGIVASRLVEKFGRPVICLAIDEATGMAKGSGRSVSAFHLYQELDQNRELLEAFGGHPMAAGLTVSLENLPLLKERMIKQAESLSLADLRPSLDIEAKLEPGEADIAFIQMIERMAPFGMDNPKPIFEFEQVHLTGTKQIGADKTHLKTSLQKGEAALDAVGFNIGHLVYELSPAAEVDAVGELSVNEWNNIRKPQLRLIDVSVPHWQLFDVRNRTEWNEVVREPKRDRIFVYFKDDEADALVKSGHAVTKFEELLNADSKNASELVFVDLPHEISQVEQVVRKLNPEKIFFHFGVKESSRMERIPDRAAFANLYALIKKFQPFSVERYRGAMAQKFGWNQEVVDFMSGVFFELDFVKIEDDVIWLAENTEKKKLEDAESYKRKEREIETQQKLLYASYGELLQWMERIMEQ</sequence>
<protein>
    <recommendedName>
        <fullName evidence="2">Single-stranded-DNA-specific exonuclease RecJ</fullName>
    </recommendedName>
</protein>
<dbReference type="Gene3D" id="3.90.1640.30">
    <property type="match status" value="1"/>
</dbReference>
<evidence type="ECO:0000256" key="3">
    <source>
        <dbReference type="ARBA" id="ARBA00022722"/>
    </source>
</evidence>
<keyword evidence="11" id="KW-1185">Reference proteome</keyword>
<dbReference type="InterPro" id="IPR003156">
    <property type="entry name" value="DHHA1_dom"/>
</dbReference>
<organism evidence="10 11">
    <name type="scientific">Listeria floridensis FSL S10-1187</name>
    <dbReference type="NCBI Taxonomy" id="1265817"/>
    <lineage>
        <taxon>Bacteria</taxon>
        <taxon>Bacillati</taxon>
        <taxon>Bacillota</taxon>
        <taxon>Bacilli</taxon>
        <taxon>Bacillales</taxon>
        <taxon>Listeriaceae</taxon>
        <taxon>Listeria</taxon>
    </lineage>
</organism>
<evidence type="ECO:0000313" key="10">
    <source>
        <dbReference type="EMBL" id="EUJ31844.1"/>
    </source>
</evidence>
<comment type="caution">
    <text evidence="10">The sequence shown here is derived from an EMBL/GenBank/DDBJ whole genome shotgun (WGS) entry which is preliminary data.</text>
</comment>